<dbReference type="OrthoDB" id="10267127at2759"/>
<dbReference type="GO" id="GO:0000298">
    <property type="term" value="F:endopolyphosphatase activity"/>
    <property type="evidence" value="ECO:0007669"/>
    <property type="project" value="TreeGrafter"/>
</dbReference>
<comment type="caution">
    <text evidence="3">The sequence shown here is derived from an EMBL/GenBank/DDBJ whole genome shotgun (WGS) entry which is preliminary data.</text>
</comment>
<dbReference type="SUPFAM" id="SSF56300">
    <property type="entry name" value="Metallo-dependent phosphatases"/>
    <property type="match status" value="1"/>
</dbReference>
<feature type="domain" description="Calcineurin-like phosphoesterase" evidence="2">
    <location>
        <begin position="662"/>
        <end position="837"/>
    </location>
</feature>
<evidence type="ECO:0000313" key="3">
    <source>
        <dbReference type="EMBL" id="KAA8498130.1"/>
    </source>
</evidence>
<feature type="compositionally biased region" description="Polar residues" evidence="1">
    <location>
        <begin position="269"/>
        <end position="279"/>
    </location>
</feature>
<evidence type="ECO:0000256" key="1">
    <source>
        <dbReference type="SAM" id="MobiDB-lite"/>
    </source>
</evidence>
<name>A0A5J4Z4C7_PORPP</name>
<feature type="region of interest" description="Disordered" evidence="1">
    <location>
        <begin position="1"/>
        <end position="69"/>
    </location>
</feature>
<dbReference type="PANTHER" id="PTHR42850:SF4">
    <property type="entry name" value="ZINC-DEPENDENT ENDOPOLYPHOSPHATASE"/>
    <property type="match status" value="1"/>
</dbReference>
<dbReference type="AlphaFoldDB" id="A0A5J4Z4C7"/>
<proteinExistence type="predicted"/>
<evidence type="ECO:0000313" key="4">
    <source>
        <dbReference type="Proteomes" id="UP000324585"/>
    </source>
</evidence>
<dbReference type="InterPro" id="IPR050126">
    <property type="entry name" value="Ap4A_hydrolase"/>
</dbReference>
<dbReference type="PANTHER" id="PTHR42850">
    <property type="entry name" value="METALLOPHOSPHOESTERASE"/>
    <property type="match status" value="1"/>
</dbReference>
<feature type="compositionally biased region" description="Basic and acidic residues" evidence="1">
    <location>
        <begin position="54"/>
        <end position="65"/>
    </location>
</feature>
<feature type="compositionally biased region" description="Basic and acidic residues" evidence="1">
    <location>
        <begin position="524"/>
        <end position="540"/>
    </location>
</feature>
<dbReference type="Pfam" id="PF00149">
    <property type="entry name" value="Metallophos"/>
    <property type="match status" value="1"/>
</dbReference>
<feature type="region of interest" description="Disordered" evidence="1">
    <location>
        <begin position="254"/>
        <end position="304"/>
    </location>
</feature>
<feature type="region of interest" description="Disordered" evidence="1">
    <location>
        <begin position="486"/>
        <end position="582"/>
    </location>
</feature>
<feature type="region of interest" description="Disordered" evidence="1">
    <location>
        <begin position="106"/>
        <end position="197"/>
    </location>
</feature>
<dbReference type="Proteomes" id="UP000324585">
    <property type="component" value="Unassembled WGS sequence"/>
</dbReference>
<protein>
    <submittedName>
        <fullName evidence="3">Bis(5'-nucleosyl)-tetraphosphatase PrpE, asymmetrical</fullName>
    </submittedName>
</protein>
<dbReference type="Gene3D" id="3.60.21.10">
    <property type="match status" value="1"/>
</dbReference>
<reference evidence="4" key="1">
    <citation type="journal article" date="2019" name="Nat. Commun.">
        <title>Expansion of phycobilisome linker gene families in mesophilic red algae.</title>
        <authorList>
            <person name="Lee J."/>
            <person name="Kim D."/>
            <person name="Bhattacharya D."/>
            <person name="Yoon H.S."/>
        </authorList>
    </citation>
    <scope>NUCLEOTIDE SEQUENCE [LARGE SCALE GENOMIC DNA]</scope>
    <source>
        <strain evidence="4">CCMP 1328</strain>
    </source>
</reference>
<dbReference type="InterPro" id="IPR029052">
    <property type="entry name" value="Metallo-depent_PP-like"/>
</dbReference>
<dbReference type="GO" id="GO:0005737">
    <property type="term" value="C:cytoplasm"/>
    <property type="evidence" value="ECO:0007669"/>
    <property type="project" value="TreeGrafter"/>
</dbReference>
<keyword evidence="4" id="KW-1185">Reference proteome</keyword>
<dbReference type="EMBL" id="VRMN01000001">
    <property type="protein sequence ID" value="KAA8498130.1"/>
    <property type="molecule type" value="Genomic_DNA"/>
</dbReference>
<feature type="compositionally biased region" description="Basic and acidic residues" evidence="1">
    <location>
        <begin position="1"/>
        <end position="14"/>
    </location>
</feature>
<feature type="region of interest" description="Disordered" evidence="1">
    <location>
        <begin position="401"/>
        <end position="463"/>
    </location>
</feature>
<feature type="compositionally biased region" description="Low complexity" evidence="1">
    <location>
        <begin position="176"/>
        <end position="197"/>
    </location>
</feature>
<feature type="compositionally biased region" description="Low complexity" evidence="1">
    <location>
        <begin position="280"/>
        <end position="290"/>
    </location>
</feature>
<dbReference type="GO" id="GO:0016791">
    <property type="term" value="F:phosphatase activity"/>
    <property type="evidence" value="ECO:0007669"/>
    <property type="project" value="TreeGrafter"/>
</dbReference>
<feature type="compositionally biased region" description="Basic and acidic residues" evidence="1">
    <location>
        <begin position="408"/>
        <end position="419"/>
    </location>
</feature>
<feature type="compositionally biased region" description="Polar residues" evidence="1">
    <location>
        <begin position="434"/>
        <end position="450"/>
    </location>
</feature>
<organism evidence="3 4">
    <name type="scientific">Porphyridium purpureum</name>
    <name type="common">Red alga</name>
    <name type="synonym">Porphyridium cruentum</name>
    <dbReference type="NCBI Taxonomy" id="35688"/>
    <lineage>
        <taxon>Eukaryota</taxon>
        <taxon>Rhodophyta</taxon>
        <taxon>Bangiophyceae</taxon>
        <taxon>Porphyridiales</taxon>
        <taxon>Porphyridiaceae</taxon>
        <taxon>Porphyridium</taxon>
    </lineage>
</organism>
<gene>
    <name evidence="3" type="ORF">FVE85_5715</name>
</gene>
<sequence length="891" mass="97107">MASDRGIDAYDTGKDAGSLRSQEAPGDQKGTEDFDDSIGDAAEHDSAPGAKRSVVREGRWSKEDQTSGPLLLTGRVFPWHLNVWDLSYELNQLIQVAQSKDAVASFSSTLSGPSDLENEPGSSGSASERRVSRMSPPIPGYEDGEQDADRKSRSTNRRVPSGSLDDTDGGAVRRPAGSGSSMRGSSVAGSGASGSASDIVRRDVTHLQKDSVLYAFAFEFVESDQTSPFPLRACDPPVRSLELVYTDTETDIPAASADSTAGSAFARPGQTQQNSQARGSASSTSSVSADTDMDIGLASTSNPRHTGRLRSWYETAVRWNVLNRDLRAPLMLTPTNRVHLGRVRVQGTAPKDGPHSVITDLSEVLLQNADTDTPRAEDPDLTPAQLDWGYGARKRASRGGYLIDEGEDTTRASEADKGTKAASGEPWECFVYRSSPSQTAPGVSQGSSLEPTAPDQGADADVGARVHPTDDRLVIALSQSVAVSQKQATQQVHQPNSNRTGAATGHYRNVAPFFAKASEDEKDDPTKDDKTEKQARHDEEQVGDSSLRKLFPVVQYSDGGVGGESDGSGDRKRDLNEELESEPFLPSRDVRIGASGVLELRQCARVPFSDDLFAPIPSHTGSDHDDGEGKKAACTADEQRRALRTRMLFRETWERALGKRPRVIAIGDVHGCIQEVIELLRLADFQPGDQVIFTGDLVAKGPDSLGVVRLARQINARMVRGNHDHEVIRWREAVMRGARPPIVSVEHSRFARGMSEEDFEWFRSAPWYISSTCLGHVFVHAGMIPGVEMWEQNPRLMMNMRSILPDGVVTAKHVSKHGWARLWRGPLKVVFGHDALRGLQQHEFAVGLDTGCVYGGRLSALLLPENRLISVKAQRSYIQQRRKIKIYTPNK</sequence>
<evidence type="ECO:0000259" key="2">
    <source>
        <dbReference type="Pfam" id="PF00149"/>
    </source>
</evidence>
<dbReference type="CDD" id="cd00144">
    <property type="entry name" value="MPP_PPP_family"/>
    <property type="match status" value="1"/>
</dbReference>
<accession>A0A5J4Z4C7</accession>
<dbReference type="GO" id="GO:0006798">
    <property type="term" value="P:polyphosphate catabolic process"/>
    <property type="evidence" value="ECO:0007669"/>
    <property type="project" value="TreeGrafter"/>
</dbReference>
<feature type="compositionally biased region" description="Polar residues" evidence="1">
    <location>
        <begin position="486"/>
        <end position="501"/>
    </location>
</feature>
<dbReference type="InterPro" id="IPR004843">
    <property type="entry name" value="Calcineurin-like_PHP"/>
</dbReference>